<evidence type="ECO:0000256" key="1">
    <source>
        <dbReference type="SAM" id="SignalP"/>
    </source>
</evidence>
<evidence type="ECO:0000313" key="2">
    <source>
        <dbReference type="EMBL" id="KAJ1928927.1"/>
    </source>
</evidence>
<keyword evidence="1" id="KW-0732">Signal</keyword>
<dbReference type="AlphaFoldDB" id="A0A9W8ACS3"/>
<proteinExistence type="predicted"/>
<feature type="signal peptide" evidence="1">
    <location>
        <begin position="1"/>
        <end position="26"/>
    </location>
</feature>
<gene>
    <name evidence="2" type="ORF">IWQ60_001616</name>
</gene>
<reference evidence="2" key="1">
    <citation type="submission" date="2022-07" db="EMBL/GenBank/DDBJ databases">
        <title>Phylogenomic reconstructions and comparative analyses of Kickxellomycotina fungi.</title>
        <authorList>
            <person name="Reynolds N.K."/>
            <person name="Stajich J.E."/>
            <person name="Barry K."/>
            <person name="Grigoriev I.V."/>
            <person name="Crous P."/>
            <person name="Smith M.E."/>
        </authorList>
    </citation>
    <scope>NUCLEOTIDE SEQUENCE</scope>
    <source>
        <strain evidence="2">RSA 861</strain>
    </source>
</reference>
<accession>A0A9W8ACS3</accession>
<organism evidence="2 3">
    <name type="scientific">Tieghemiomyces parasiticus</name>
    <dbReference type="NCBI Taxonomy" id="78921"/>
    <lineage>
        <taxon>Eukaryota</taxon>
        <taxon>Fungi</taxon>
        <taxon>Fungi incertae sedis</taxon>
        <taxon>Zoopagomycota</taxon>
        <taxon>Kickxellomycotina</taxon>
        <taxon>Dimargaritomycetes</taxon>
        <taxon>Dimargaritales</taxon>
        <taxon>Dimargaritaceae</taxon>
        <taxon>Tieghemiomyces</taxon>
    </lineage>
</organism>
<sequence length="243" mass="25846">MTHNSALPPHLLACASLLLWLPTAQPPPPPSSPPIPIPHVLVQMAASTGPPADAKPSSFSFLSPNAPEFRPTFGPRSRNTTPIGQSATSPVVGFPRLPATPPTNHHDLPPAVSLFASISPATQPPLAKSHSQPGPGYAWKTTSTATPVRPAISRTPSHTAYAAASPPLGPRGRHLVTVDVELHTRAVQRLSVYENDDVTELARRLVADHRVPEPALCTERLAGRLRKVQAQARLGTRILFGES</sequence>
<dbReference type="EMBL" id="JANBPT010000054">
    <property type="protein sequence ID" value="KAJ1928927.1"/>
    <property type="molecule type" value="Genomic_DNA"/>
</dbReference>
<evidence type="ECO:0000313" key="3">
    <source>
        <dbReference type="Proteomes" id="UP001150569"/>
    </source>
</evidence>
<feature type="chain" id="PRO_5040879612" evidence="1">
    <location>
        <begin position="27"/>
        <end position="243"/>
    </location>
</feature>
<protein>
    <submittedName>
        <fullName evidence="2">Uncharacterized protein</fullName>
    </submittedName>
</protein>
<keyword evidence="3" id="KW-1185">Reference proteome</keyword>
<comment type="caution">
    <text evidence="2">The sequence shown here is derived from an EMBL/GenBank/DDBJ whole genome shotgun (WGS) entry which is preliminary data.</text>
</comment>
<dbReference type="Proteomes" id="UP001150569">
    <property type="component" value="Unassembled WGS sequence"/>
</dbReference>
<name>A0A9W8ACS3_9FUNG</name>